<sequence>MRSYKERKGTMNTAKRKNIFKKVLVFTLMLSFVLGQFTPVQAAAGKTKYTIALNKQVYTMKKGKSVKLKATLNQAAKKKGVEWKSSNPKIASVSKNGKVTAKKNGKATITARVKGTKVNAKSRITVGTPVNKVTLNRKSVSLKTGQKFALKVTMSPKKSSNKKVSYDSSNRKVATVNKKGVIRAVSAGTAKIRVTAADGSGKKASCTVKVSENAVAVTGVTLNKTQLNLKQGGEERLTATVNPSNATNKTIQWSSSNQAVASVSENGTVRAAAVGTATITASAHNNVRAVCNVIVEAAPEQPTDPENPEEPGTEKILVAYFSWSGTSERIANNIIEQTGADSFRIERETPYSDDYNEVAYGEAKEEAENNARPPIKNPLASVGQYDRIVLCYPIWWHTAPMTVGTFLESYNFSGKYIYPVSQSASMDTSQYAQSVEFIKTCAPGAVVDDGIFSKDNAAIRDYIADKVMRPDVVPVTSVTLNKSQLALKPDAEETLIATVNPANATNQEIQWSSSNQTVAIVSDHGTVKAVAAGTATITASAENNIRAVCSVTVEAAPEQPEQPIDPEKPEEPGTGKILVAYFSWSGTSERIANNIIEQTGADSFRIERETPYSDNYNEVAYGEAKDEADNNARPPIKDPLSSVEQYDRVVLCYPIWWHTAPMTVGTFLERYDFSGKYIYPVSQSASMDTTQYAQSVEFIKTCAPGAVVDDGLFSKDNSAIRSYIADTVM</sequence>
<keyword evidence="2" id="KW-1185">Reference proteome</keyword>
<organism evidence="1 2">
    <name type="scientific">Hominisplanchenecus murintestinalis</name>
    <dbReference type="NCBI Taxonomy" id="2941517"/>
    <lineage>
        <taxon>Bacteria</taxon>
        <taxon>Bacillati</taxon>
        <taxon>Bacillota</taxon>
        <taxon>Clostridia</taxon>
        <taxon>Lachnospirales</taxon>
        <taxon>Lachnospiraceae</taxon>
        <taxon>Hominisplanchenecus</taxon>
    </lineage>
</organism>
<reference evidence="1" key="1">
    <citation type="submission" date="2019-04" db="EMBL/GenBank/DDBJ databases">
        <title>Microbes associate with the intestines of laboratory mice.</title>
        <authorList>
            <person name="Navarre W."/>
            <person name="Wong E."/>
            <person name="Huang K."/>
            <person name="Tropini C."/>
            <person name="Ng K."/>
            <person name="Yu B."/>
        </authorList>
    </citation>
    <scope>NUCLEOTIDE SEQUENCE</scope>
    <source>
        <strain evidence="1">NM72_1-8</strain>
    </source>
</reference>
<dbReference type="Proteomes" id="UP000307720">
    <property type="component" value="Unassembled WGS sequence"/>
</dbReference>
<gene>
    <name evidence="1" type="ORF">E5357_14090</name>
</gene>
<protein>
    <submittedName>
        <fullName evidence="1">Uncharacterized protein</fullName>
    </submittedName>
</protein>
<proteinExistence type="predicted"/>
<accession>A0AC61QWT5</accession>
<evidence type="ECO:0000313" key="2">
    <source>
        <dbReference type="Proteomes" id="UP000307720"/>
    </source>
</evidence>
<comment type="caution">
    <text evidence="1">The sequence shown here is derived from an EMBL/GenBank/DDBJ whole genome shotgun (WGS) entry which is preliminary data.</text>
</comment>
<dbReference type="EMBL" id="SRZB01000040">
    <property type="protein sequence ID" value="TGX97041.1"/>
    <property type="molecule type" value="Genomic_DNA"/>
</dbReference>
<evidence type="ECO:0000313" key="1">
    <source>
        <dbReference type="EMBL" id="TGX97041.1"/>
    </source>
</evidence>
<name>A0AC61QWT5_9FIRM</name>